<dbReference type="RefSeq" id="XP_005839929.1">
    <property type="nucleotide sequence ID" value="XM_005839872.1"/>
</dbReference>
<dbReference type="AlphaFoldDB" id="L1JX87"/>
<feature type="compositionally biased region" description="Polar residues" evidence="1">
    <location>
        <begin position="175"/>
        <end position="184"/>
    </location>
</feature>
<dbReference type="EMBL" id="JH992971">
    <property type="protein sequence ID" value="EKX52949.1"/>
    <property type="molecule type" value="Genomic_DNA"/>
</dbReference>
<gene>
    <name evidence="3" type="ORF">GUITHDRAFT_150482</name>
</gene>
<name>L1JX87_GUITC</name>
<evidence type="ECO:0000313" key="3">
    <source>
        <dbReference type="EMBL" id="EKX52949.1"/>
    </source>
</evidence>
<feature type="chain" id="PRO_5008771882" description="Photosystem II Psb31 protein domain-containing protein" evidence="2">
    <location>
        <begin position="20"/>
        <end position="192"/>
    </location>
</feature>
<protein>
    <recommendedName>
        <fullName evidence="6">Photosystem II Psb31 protein domain-containing protein</fullName>
    </recommendedName>
</protein>
<accession>L1JX87</accession>
<organism evidence="3">
    <name type="scientific">Guillardia theta (strain CCMP2712)</name>
    <name type="common">Cryptophyte</name>
    <dbReference type="NCBI Taxonomy" id="905079"/>
    <lineage>
        <taxon>Eukaryota</taxon>
        <taxon>Cryptophyceae</taxon>
        <taxon>Pyrenomonadales</taxon>
        <taxon>Geminigeraceae</taxon>
        <taxon>Guillardia</taxon>
    </lineage>
</organism>
<dbReference type="PaxDb" id="55529-EKX52949"/>
<reference evidence="4" key="3">
    <citation type="submission" date="2015-06" db="UniProtKB">
        <authorList>
            <consortium name="EnsemblProtists"/>
        </authorList>
    </citation>
    <scope>IDENTIFICATION</scope>
</reference>
<dbReference type="Proteomes" id="UP000011087">
    <property type="component" value="Unassembled WGS sequence"/>
</dbReference>
<dbReference type="HOGENOM" id="CLU_1417615_0_0_1"/>
<sequence>MLLAAVCLMATMMAQEAAGFQLSPALHARNAHRGLMLAGSTPRCSRSMSRTVMCVSDDTSVSRRRLLASSAMLAGCSLLAPMADAADKVQSEEDRKVKATSPGIALDMIITMKVAKNYRELLPKIQSEDYKSATSFLSNPWTNGSARFLKKNKVLESLATSLKGVSAGDDLDSDPSFNNESSPDSLARFRAG</sequence>
<feature type="region of interest" description="Disordered" evidence="1">
    <location>
        <begin position="165"/>
        <end position="192"/>
    </location>
</feature>
<dbReference type="KEGG" id="gtt:GUITHDRAFT_150482"/>
<dbReference type="GeneID" id="17309594"/>
<evidence type="ECO:0000256" key="1">
    <source>
        <dbReference type="SAM" id="MobiDB-lite"/>
    </source>
</evidence>
<proteinExistence type="predicted"/>
<keyword evidence="2" id="KW-0732">Signal</keyword>
<feature type="signal peptide" evidence="2">
    <location>
        <begin position="1"/>
        <end position="19"/>
    </location>
</feature>
<reference evidence="5" key="2">
    <citation type="submission" date="2012-11" db="EMBL/GenBank/DDBJ databases">
        <authorList>
            <person name="Kuo A."/>
            <person name="Curtis B.A."/>
            <person name="Tanifuji G."/>
            <person name="Burki F."/>
            <person name="Gruber A."/>
            <person name="Irimia M."/>
            <person name="Maruyama S."/>
            <person name="Arias M.C."/>
            <person name="Ball S.G."/>
            <person name="Gile G.H."/>
            <person name="Hirakawa Y."/>
            <person name="Hopkins J.F."/>
            <person name="Rensing S.A."/>
            <person name="Schmutz J."/>
            <person name="Symeonidi A."/>
            <person name="Elias M."/>
            <person name="Eveleigh R.J."/>
            <person name="Herman E.K."/>
            <person name="Klute M.J."/>
            <person name="Nakayama T."/>
            <person name="Obornik M."/>
            <person name="Reyes-Prieto A."/>
            <person name="Armbrust E.V."/>
            <person name="Aves S.J."/>
            <person name="Beiko R.G."/>
            <person name="Coutinho P."/>
            <person name="Dacks J.B."/>
            <person name="Durnford D.G."/>
            <person name="Fast N.M."/>
            <person name="Green B.R."/>
            <person name="Grisdale C."/>
            <person name="Hempe F."/>
            <person name="Henrissat B."/>
            <person name="Hoppner M.P."/>
            <person name="Ishida K.-I."/>
            <person name="Kim E."/>
            <person name="Koreny L."/>
            <person name="Kroth P.G."/>
            <person name="Liu Y."/>
            <person name="Malik S.-B."/>
            <person name="Maier U.G."/>
            <person name="McRose D."/>
            <person name="Mock T."/>
            <person name="Neilson J.A."/>
            <person name="Onodera N.T."/>
            <person name="Poole A.M."/>
            <person name="Pritham E.J."/>
            <person name="Richards T.A."/>
            <person name="Rocap G."/>
            <person name="Roy S.W."/>
            <person name="Sarai C."/>
            <person name="Schaack S."/>
            <person name="Shirato S."/>
            <person name="Slamovits C.H."/>
            <person name="Spencer D.F."/>
            <person name="Suzuki S."/>
            <person name="Worden A.Z."/>
            <person name="Zauner S."/>
            <person name="Barry K."/>
            <person name="Bell C."/>
            <person name="Bharti A.K."/>
            <person name="Crow J.A."/>
            <person name="Grimwood J."/>
            <person name="Kramer R."/>
            <person name="Lindquist E."/>
            <person name="Lucas S."/>
            <person name="Salamov A."/>
            <person name="McFadden G.I."/>
            <person name="Lane C.E."/>
            <person name="Keeling P.J."/>
            <person name="Gray M.W."/>
            <person name="Grigoriev I.V."/>
            <person name="Archibald J.M."/>
        </authorList>
    </citation>
    <scope>NUCLEOTIDE SEQUENCE</scope>
    <source>
        <strain evidence="5">CCMP2712</strain>
    </source>
</reference>
<evidence type="ECO:0000313" key="5">
    <source>
        <dbReference type="Proteomes" id="UP000011087"/>
    </source>
</evidence>
<evidence type="ECO:0000256" key="2">
    <source>
        <dbReference type="SAM" id="SignalP"/>
    </source>
</evidence>
<dbReference type="EnsemblProtists" id="EKX52949">
    <property type="protein sequence ID" value="EKX52949"/>
    <property type="gene ID" value="GUITHDRAFT_150482"/>
</dbReference>
<keyword evidence="5" id="KW-1185">Reference proteome</keyword>
<evidence type="ECO:0000313" key="4">
    <source>
        <dbReference type="EnsemblProtists" id="EKX52949"/>
    </source>
</evidence>
<reference evidence="3 5" key="1">
    <citation type="journal article" date="2012" name="Nature">
        <title>Algal genomes reveal evolutionary mosaicism and the fate of nucleomorphs.</title>
        <authorList>
            <consortium name="DOE Joint Genome Institute"/>
            <person name="Curtis B.A."/>
            <person name="Tanifuji G."/>
            <person name="Burki F."/>
            <person name="Gruber A."/>
            <person name="Irimia M."/>
            <person name="Maruyama S."/>
            <person name="Arias M.C."/>
            <person name="Ball S.G."/>
            <person name="Gile G.H."/>
            <person name="Hirakawa Y."/>
            <person name="Hopkins J.F."/>
            <person name="Kuo A."/>
            <person name="Rensing S.A."/>
            <person name="Schmutz J."/>
            <person name="Symeonidi A."/>
            <person name="Elias M."/>
            <person name="Eveleigh R.J."/>
            <person name="Herman E.K."/>
            <person name="Klute M.J."/>
            <person name="Nakayama T."/>
            <person name="Obornik M."/>
            <person name="Reyes-Prieto A."/>
            <person name="Armbrust E.V."/>
            <person name="Aves S.J."/>
            <person name="Beiko R.G."/>
            <person name="Coutinho P."/>
            <person name="Dacks J.B."/>
            <person name="Durnford D.G."/>
            <person name="Fast N.M."/>
            <person name="Green B.R."/>
            <person name="Grisdale C.J."/>
            <person name="Hempel F."/>
            <person name="Henrissat B."/>
            <person name="Hoppner M.P."/>
            <person name="Ishida K."/>
            <person name="Kim E."/>
            <person name="Koreny L."/>
            <person name="Kroth P.G."/>
            <person name="Liu Y."/>
            <person name="Malik S.B."/>
            <person name="Maier U.G."/>
            <person name="McRose D."/>
            <person name="Mock T."/>
            <person name="Neilson J.A."/>
            <person name="Onodera N.T."/>
            <person name="Poole A.M."/>
            <person name="Pritham E.J."/>
            <person name="Richards T.A."/>
            <person name="Rocap G."/>
            <person name="Roy S.W."/>
            <person name="Sarai C."/>
            <person name="Schaack S."/>
            <person name="Shirato S."/>
            <person name="Slamovits C.H."/>
            <person name="Spencer D.F."/>
            <person name="Suzuki S."/>
            <person name="Worden A.Z."/>
            <person name="Zauner S."/>
            <person name="Barry K."/>
            <person name="Bell C."/>
            <person name="Bharti A.K."/>
            <person name="Crow J.A."/>
            <person name="Grimwood J."/>
            <person name="Kramer R."/>
            <person name="Lindquist E."/>
            <person name="Lucas S."/>
            <person name="Salamov A."/>
            <person name="McFadden G.I."/>
            <person name="Lane C.E."/>
            <person name="Keeling P.J."/>
            <person name="Gray M.W."/>
            <person name="Grigoriev I.V."/>
            <person name="Archibald J.M."/>
        </authorList>
    </citation>
    <scope>NUCLEOTIDE SEQUENCE</scope>
    <source>
        <strain evidence="3 5">CCMP2712</strain>
    </source>
</reference>
<evidence type="ECO:0008006" key="6">
    <source>
        <dbReference type="Google" id="ProtNLM"/>
    </source>
</evidence>